<dbReference type="PRINTS" id="PR01021">
    <property type="entry name" value="OMPADOMAIN"/>
</dbReference>
<dbReference type="CDD" id="cd22893">
    <property type="entry name" value="PlcA-like"/>
    <property type="match status" value="1"/>
</dbReference>
<feature type="compositionally biased region" description="Gly residues" evidence="5">
    <location>
        <begin position="182"/>
        <end position="198"/>
    </location>
</feature>
<feature type="domain" description="OmpA-like" evidence="6">
    <location>
        <begin position="500"/>
        <end position="615"/>
    </location>
</feature>
<dbReference type="Gene3D" id="3.30.1330.60">
    <property type="entry name" value="OmpA-like domain"/>
    <property type="match status" value="1"/>
</dbReference>
<evidence type="ECO:0000256" key="5">
    <source>
        <dbReference type="SAM" id="MobiDB-lite"/>
    </source>
</evidence>
<feature type="compositionally biased region" description="Basic and acidic residues" evidence="5">
    <location>
        <begin position="1"/>
        <end position="24"/>
    </location>
</feature>
<dbReference type="PANTHER" id="PTHR30329:SF21">
    <property type="entry name" value="LIPOPROTEIN YIAD-RELATED"/>
    <property type="match status" value="1"/>
</dbReference>
<dbReference type="RefSeq" id="WP_184996307.1">
    <property type="nucleotide sequence ID" value="NZ_BOMK01000031.1"/>
</dbReference>
<accession>A0A7W7I2I3</accession>
<dbReference type="SUPFAM" id="SSF103088">
    <property type="entry name" value="OmpA-like"/>
    <property type="match status" value="1"/>
</dbReference>
<dbReference type="InterPro" id="IPR025295">
    <property type="entry name" value="eCIS_core_dom"/>
</dbReference>
<dbReference type="PANTHER" id="PTHR30329">
    <property type="entry name" value="STATOR ELEMENT OF FLAGELLAR MOTOR COMPLEX"/>
    <property type="match status" value="1"/>
</dbReference>
<feature type="region of interest" description="Disordered" evidence="5">
    <location>
        <begin position="178"/>
        <end position="199"/>
    </location>
</feature>
<dbReference type="Pfam" id="PF13699">
    <property type="entry name" value="eCIS_core"/>
    <property type="match status" value="1"/>
</dbReference>
<evidence type="ECO:0000313" key="8">
    <source>
        <dbReference type="Proteomes" id="UP000578112"/>
    </source>
</evidence>
<dbReference type="AlphaFoldDB" id="A0A7W7I2I3"/>
<organism evidence="7 8">
    <name type="scientific">Actinoplanes digitatis</name>
    <dbReference type="NCBI Taxonomy" id="1868"/>
    <lineage>
        <taxon>Bacteria</taxon>
        <taxon>Bacillati</taxon>
        <taxon>Actinomycetota</taxon>
        <taxon>Actinomycetes</taxon>
        <taxon>Micromonosporales</taxon>
        <taxon>Micromonosporaceae</taxon>
        <taxon>Actinoplanes</taxon>
    </lineage>
</organism>
<evidence type="ECO:0000256" key="3">
    <source>
        <dbReference type="ARBA" id="ARBA00023237"/>
    </source>
</evidence>
<dbReference type="InterPro" id="IPR050330">
    <property type="entry name" value="Bact_OuterMem_StrucFunc"/>
</dbReference>
<keyword evidence="3" id="KW-0998">Cell outer membrane</keyword>
<dbReference type="InterPro" id="IPR049756">
    <property type="entry name" value="PlcA-like_dom"/>
</dbReference>
<dbReference type="InterPro" id="IPR036737">
    <property type="entry name" value="OmpA-like_sf"/>
</dbReference>
<name>A0A7W7I2I3_9ACTN</name>
<dbReference type="GO" id="GO:0009279">
    <property type="term" value="C:cell outer membrane"/>
    <property type="evidence" value="ECO:0007669"/>
    <property type="project" value="UniProtKB-SubCell"/>
</dbReference>
<dbReference type="PROSITE" id="PS51123">
    <property type="entry name" value="OMPA_2"/>
    <property type="match status" value="1"/>
</dbReference>
<keyword evidence="2 4" id="KW-0472">Membrane</keyword>
<dbReference type="InterPro" id="IPR006665">
    <property type="entry name" value="OmpA-like"/>
</dbReference>
<evidence type="ECO:0000256" key="1">
    <source>
        <dbReference type="ARBA" id="ARBA00004442"/>
    </source>
</evidence>
<comment type="subcellular location">
    <subcellularLocation>
        <location evidence="1">Cell outer membrane</location>
    </subcellularLocation>
</comment>
<evidence type="ECO:0000259" key="6">
    <source>
        <dbReference type="PROSITE" id="PS51123"/>
    </source>
</evidence>
<dbReference type="Pfam" id="PF00691">
    <property type="entry name" value="OmpA"/>
    <property type="match status" value="1"/>
</dbReference>
<evidence type="ECO:0000256" key="2">
    <source>
        <dbReference type="ARBA" id="ARBA00023136"/>
    </source>
</evidence>
<protein>
    <submittedName>
        <fullName evidence="7">Outer membrane protein OmpA-like peptidoglycan-associated protein</fullName>
    </submittedName>
</protein>
<keyword evidence="8" id="KW-1185">Reference proteome</keyword>
<dbReference type="InterPro" id="IPR006664">
    <property type="entry name" value="OMP_bac"/>
</dbReference>
<gene>
    <name evidence="7" type="ORF">BJ971_005776</name>
</gene>
<comment type="caution">
    <text evidence="7">The sequence shown here is derived from an EMBL/GenBank/DDBJ whole genome shotgun (WGS) entry which is preliminary data.</text>
</comment>
<reference evidence="7 8" key="1">
    <citation type="submission" date="2020-08" db="EMBL/GenBank/DDBJ databases">
        <title>Sequencing the genomes of 1000 actinobacteria strains.</title>
        <authorList>
            <person name="Klenk H.-P."/>
        </authorList>
    </citation>
    <scope>NUCLEOTIDE SEQUENCE [LARGE SCALE GENOMIC DNA]</scope>
    <source>
        <strain evidence="7 8">DSM 43149</strain>
    </source>
</reference>
<dbReference type="EMBL" id="JACHNH010000001">
    <property type="protein sequence ID" value="MBB4765220.1"/>
    <property type="molecule type" value="Genomic_DNA"/>
</dbReference>
<proteinExistence type="predicted"/>
<dbReference type="Proteomes" id="UP000578112">
    <property type="component" value="Unassembled WGS sequence"/>
</dbReference>
<feature type="region of interest" description="Disordered" evidence="5">
    <location>
        <begin position="1"/>
        <end position="35"/>
    </location>
</feature>
<sequence length="756" mass="79914">MVERVRARERETTGAEHVERDRGPAARPGIPDWVGPAGNRAISRLMRSGAEAGGGGVPPGFADRLRVAGGGAPIPAEARGSLEAGLGASLDAVRVHVGSGSAAMSDQVQAHAFTVGQDVHFAQGAFDPSSRHGYHLLAHEAVHTLQSDAGAPAGSLTVGPGDSPAEREAEAIATRLTAQRFGDGGPAPGAPAGSGGAGSAVVRRFGRAEHKELGDAANADIDLGGGLILTWGDVVSLAGDEYGSVEELKAAAATAAGRAELRRIMTNDNNHSAQYVDLAMHNIPHFAGGGTAIPSWSSHHESALLTALLSGLDDSEPLWQQAQLTEAFGQHFLTDSFSAGHVRTPRAAIIAWYQDDFAPRAMPPLIAYAKNWLRTELVRQIGPQVLMPDAAVGAMVDALMWGALKWLDDDIRDKLQPLVGLGISGAISGTLHDRDNERGLWVASEAHPDPWLAYGDGRLKCSAESADQAQLAVITAREQLVQAQALGRIRRAQRGVVAQTSRAVNEVPSSVHFALDSAVLDGPSITALNQAADFLTAHSEQVLDISGHTCPLGADDYNERLGLRRAEAVATYLMARGIPAHRLHAATAGERQLLRADRAGFPSDRRAELAYRASGDAPDDLVWANQILTERLPGPPYAEVERFIPYEVIVLNDPQEDWRWGTMSSEMAAEINHWIASYVAGAVGAVASDSRLDDRQIPVPDIFETAIVTISPRKPVQDLLNSLVADGTGLLGRMVGIPAANRSVPPLPPPVSCQVP</sequence>
<evidence type="ECO:0000313" key="7">
    <source>
        <dbReference type="EMBL" id="MBB4765220.1"/>
    </source>
</evidence>
<dbReference type="CDD" id="cd07185">
    <property type="entry name" value="OmpA_C-like"/>
    <property type="match status" value="1"/>
</dbReference>
<evidence type="ECO:0000256" key="4">
    <source>
        <dbReference type="PROSITE-ProRule" id="PRU00473"/>
    </source>
</evidence>